<dbReference type="PANTHER" id="PTHR10328:SF3">
    <property type="entry name" value="PROTEIN MAX"/>
    <property type="match status" value="1"/>
</dbReference>
<evidence type="ECO:0000256" key="1">
    <source>
        <dbReference type="ARBA" id="ARBA00023015"/>
    </source>
</evidence>
<dbReference type="KEGG" id="uma:UMAG_10626"/>
<dbReference type="PANTHER" id="PTHR10328">
    <property type="entry name" value="PROTEIN MAX MYC-ASSOCIATED FACTOR X"/>
    <property type="match status" value="1"/>
</dbReference>
<dbReference type="Gene3D" id="4.10.280.10">
    <property type="entry name" value="Helix-loop-helix DNA-binding domain"/>
    <property type="match status" value="1"/>
</dbReference>
<keyword evidence="6" id="KW-0175">Coiled coil</keyword>
<feature type="region of interest" description="Disordered" evidence="7">
    <location>
        <begin position="220"/>
        <end position="255"/>
    </location>
</feature>
<dbReference type="PROSITE" id="PS50888">
    <property type="entry name" value="BHLH"/>
    <property type="match status" value="1"/>
</dbReference>
<dbReference type="FunFam" id="4.10.280.10:FF:000114">
    <property type="entry name" value="N-acetyl-gamma-glutamyl-phosphate partial"/>
    <property type="match status" value="1"/>
</dbReference>
<dbReference type="GO" id="GO:0003677">
    <property type="term" value="F:DNA binding"/>
    <property type="evidence" value="ECO:0007669"/>
    <property type="project" value="UniProtKB-KW"/>
</dbReference>
<dbReference type="RefSeq" id="XP_011387359.1">
    <property type="nucleotide sequence ID" value="XM_011389057.1"/>
</dbReference>
<reference evidence="9 10" key="1">
    <citation type="journal article" date="2006" name="Nature">
        <title>Insights from the genome of the biotrophic fungal plant pathogen Ustilago maydis.</title>
        <authorList>
            <person name="Kamper J."/>
            <person name="Kahmann R."/>
            <person name="Bolker M."/>
            <person name="Ma L.J."/>
            <person name="Brefort T."/>
            <person name="Saville B.J."/>
            <person name="Banuett F."/>
            <person name="Kronstad J.W."/>
            <person name="Gold S.E."/>
            <person name="Muller O."/>
            <person name="Perlin M.H."/>
            <person name="Wosten H.A."/>
            <person name="de Vries R."/>
            <person name="Ruiz-Herrera J."/>
            <person name="Reynaga-Pena C.G."/>
            <person name="Snetselaar K."/>
            <person name="McCann M."/>
            <person name="Perez-Martin J."/>
            <person name="Feldbrugge M."/>
            <person name="Basse C.W."/>
            <person name="Steinberg G."/>
            <person name="Ibeas J.I."/>
            <person name="Holloman W."/>
            <person name="Guzman P."/>
            <person name="Farman M."/>
            <person name="Stajich J.E."/>
            <person name="Sentandreu R."/>
            <person name="Gonzalez-Prieto J.M."/>
            <person name="Kennell J.C."/>
            <person name="Molina L."/>
            <person name="Schirawski J."/>
            <person name="Mendoza-Mendoza A."/>
            <person name="Greilinger D."/>
            <person name="Munch K."/>
            <person name="Rossel N."/>
            <person name="Scherer M."/>
            <person name="Vranes M."/>
            <person name="Ladendorf O."/>
            <person name="Vincon V."/>
            <person name="Fuchs U."/>
            <person name="Sandrock B."/>
            <person name="Meng S."/>
            <person name="Ho E.C."/>
            <person name="Cahill M.J."/>
            <person name="Boyce K.J."/>
            <person name="Klose J."/>
            <person name="Klosterman S.J."/>
            <person name="Deelstra H.J."/>
            <person name="Ortiz-Castellanos L."/>
            <person name="Li W."/>
            <person name="Sanchez-Alonso P."/>
            <person name="Schreier P.H."/>
            <person name="Hauser-Hahn I."/>
            <person name="Vaupel M."/>
            <person name="Koopmann E."/>
            <person name="Friedrich G."/>
            <person name="Voss H."/>
            <person name="Schluter T."/>
            <person name="Margolis J."/>
            <person name="Platt D."/>
            <person name="Swimmer C."/>
            <person name="Gnirke A."/>
            <person name="Chen F."/>
            <person name="Vysotskaia V."/>
            <person name="Mannhaupt G."/>
            <person name="Guldener U."/>
            <person name="Munsterkotter M."/>
            <person name="Haase D."/>
            <person name="Oesterheld M."/>
            <person name="Mewes H.W."/>
            <person name="Mauceli E.W."/>
            <person name="DeCaprio D."/>
            <person name="Wade C.M."/>
            <person name="Butler J."/>
            <person name="Young S."/>
            <person name="Jaffe D.B."/>
            <person name="Calvo S."/>
            <person name="Nusbaum C."/>
            <person name="Galagan J."/>
            <person name="Birren B.W."/>
        </authorList>
    </citation>
    <scope>NUCLEOTIDE SEQUENCE [LARGE SCALE GENOMIC DNA]</scope>
    <source>
        <strain evidence="10">DSM 14603 / FGSC 9021 / UM521</strain>
    </source>
</reference>
<sequence>MQSTNAVKVEGQTPTAPAFQRPSGSGGGNKKGTSAERRATHNAIERARRESLNGRFLQLAASLPAISDVRRPSKSLIVNKSLDFVADAMNREAMYRLRIDNMRQENMQLRQQLNKFLSQAGLETLPQPPVDELPIPMAEMGNKKHQSSSGHLADVYDLDDDDGAFGPGSDEGGKNSPTSSCSVASSMRGSLSTSLPSGISGFTPIAPTGIYSQPPSFLSAPVNSTAASSTSPGDSSASGDVALGDRTGNFEDAGGNWAQSATFDGNGAGSAQQLTYAGLAFSSSSGHHGLYAASRPDLNGTHPFTSGIQLGLQGVATDSNASDVSGVLGQNGQAPMFSLNENNYMHLRNAQQLQQQHQLQLQLQLQQQQQQQFANSTAFNASHFFDRAPLQPASFMTAV</sequence>
<dbReference type="InParanoid" id="A0A0D1E5X6"/>
<gene>
    <name evidence="9" type="ORF">UMAG_10626</name>
</gene>
<dbReference type="InterPro" id="IPR036638">
    <property type="entry name" value="HLH_DNA-bd_sf"/>
</dbReference>
<dbReference type="SMART" id="SM00353">
    <property type="entry name" value="HLH"/>
    <property type="match status" value="1"/>
</dbReference>
<dbReference type="AlphaFoldDB" id="A0A0D1E5X6"/>
<feature type="domain" description="BHLH" evidence="8">
    <location>
        <begin position="36"/>
        <end position="88"/>
    </location>
</feature>
<dbReference type="eggNOG" id="KOG2483">
    <property type="taxonomic scope" value="Eukaryota"/>
</dbReference>
<feature type="compositionally biased region" description="Polar residues" evidence="7">
    <location>
        <begin position="175"/>
        <end position="187"/>
    </location>
</feature>
<evidence type="ECO:0000313" key="10">
    <source>
        <dbReference type="Proteomes" id="UP000000561"/>
    </source>
</evidence>
<dbReference type="GeneID" id="23566627"/>
<dbReference type="GO" id="GO:0090575">
    <property type="term" value="C:RNA polymerase II transcription regulator complex"/>
    <property type="evidence" value="ECO:0000318"/>
    <property type="project" value="GO_Central"/>
</dbReference>
<dbReference type="OrthoDB" id="8964853at2759"/>
<evidence type="ECO:0000256" key="3">
    <source>
        <dbReference type="ARBA" id="ARBA00023159"/>
    </source>
</evidence>
<evidence type="ECO:0000313" key="9">
    <source>
        <dbReference type="EMBL" id="KIS71026.1"/>
    </source>
</evidence>
<evidence type="ECO:0000256" key="7">
    <source>
        <dbReference type="SAM" id="MobiDB-lite"/>
    </source>
</evidence>
<dbReference type="GO" id="GO:0045944">
    <property type="term" value="P:positive regulation of transcription by RNA polymerase II"/>
    <property type="evidence" value="ECO:0000318"/>
    <property type="project" value="GO_Central"/>
</dbReference>
<name>A0A0D1E5X6_MYCMD</name>
<feature type="region of interest" description="Disordered" evidence="7">
    <location>
        <begin position="140"/>
        <end position="187"/>
    </location>
</feature>
<evidence type="ECO:0000256" key="5">
    <source>
        <dbReference type="ARBA" id="ARBA00023242"/>
    </source>
</evidence>
<dbReference type="VEuPathDB" id="FungiDB:UMAG_10626"/>
<keyword evidence="5" id="KW-0539">Nucleus</keyword>
<protein>
    <recommendedName>
        <fullName evidence="8">BHLH domain-containing protein</fullName>
    </recommendedName>
</protein>
<keyword evidence="2" id="KW-0238">DNA-binding</keyword>
<dbReference type="Proteomes" id="UP000000561">
    <property type="component" value="Chromosome 2"/>
</dbReference>
<dbReference type="GO" id="GO:0003700">
    <property type="term" value="F:DNA-binding transcription factor activity"/>
    <property type="evidence" value="ECO:0000318"/>
    <property type="project" value="GO_Central"/>
</dbReference>
<organism evidence="9 10">
    <name type="scientific">Mycosarcoma maydis</name>
    <name type="common">Corn smut fungus</name>
    <name type="synonym">Ustilago maydis</name>
    <dbReference type="NCBI Taxonomy" id="5270"/>
    <lineage>
        <taxon>Eukaryota</taxon>
        <taxon>Fungi</taxon>
        <taxon>Dikarya</taxon>
        <taxon>Basidiomycota</taxon>
        <taxon>Ustilaginomycotina</taxon>
        <taxon>Ustilaginomycetes</taxon>
        <taxon>Ustilaginales</taxon>
        <taxon>Ustilaginaceae</taxon>
        <taxon>Mycosarcoma</taxon>
    </lineage>
</organism>
<dbReference type="SUPFAM" id="SSF47459">
    <property type="entry name" value="HLH, helix-loop-helix DNA-binding domain"/>
    <property type="match status" value="1"/>
</dbReference>
<feature type="compositionally biased region" description="Low complexity" evidence="7">
    <location>
        <begin position="224"/>
        <end position="240"/>
    </location>
</feature>
<accession>A0A0D1E5X6</accession>
<feature type="coiled-coil region" evidence="6">
    <location>
        <begin position="92"/>
        <end position="119"/>
    </location>
</feature>
<keyword evidence="3" id="KW-0010">Activator</keyword>
<evidence type="ECO:0000259" key="8">
    <source>
        <dbReference type="PROSITE" id="PS50888"/>
    </source>
</evidence>
<dbReference type="STRING" id="237631.A0A0D1E5X6"/>
<keyword evidence="1" id="KW-0805">Transcription regulation</keyword>
<dbReference type="Pfam" id="PF00010">
    <property type="entry name" value="HLH"/>
    <property type="match status" value="1"/>
</dbReference>
<evidence type="ECO:0000256" key="4">
    <source>
        <dbReference type="ARBA" id="ARBA00023163"/>
    </source>
</evidence>
<proteinExistence type="predicted"/>
<dbReference type="GO" id="GO:0046983">
    <property type="term" value="F:protein dimerization activity"/>
    <property type="evidence" value="ECO:0007669"/>
    <property type="project" value="InterPro"/>
</dbReference>
<feature type="region of interest" description="Disordered" evidence="7">
    <location>
        <begin position="1"/>
        <end position="40"/>
    </location>
</feature>
<keyword evidence="4" id="KW-0804">Transcription</keyword>
<keyword evidence="10" id="KW-1185">Reference proteome</keyword>
<evidence type="ECO:0000256" key="2">
    <source>
        <dbReference type="ARBA" id="ARBA00023125"/>
    </source>
</evidence>
<evidence type="ECO:0000256" key="6">
    <source>
        <dbReference type="SAM" id="Coils"/>
    </source>
</evidence>
<dbReference type="InterPro" id="IPR011598">
    <property type="entry name" value="bHLH_dom"/>
</dbReference>
<dbReference type="EMBL" id="CM003141">
    <property type="protein sequence ID" value="KIS71026.1"/>
    <property type="molecule type" value="Genomic_DNA"/>
</dbReference>